<evidence type="ECO:0000256" key="5">
    <source>
        <dbReference type="ARBA" id="ARBA00022692"/>
    </source>
</evidence>
<dbReference type="RefSeq" id="WP_104813146.1">
    <property type="nucleotide sequence ID" value="NZ_MQUB01000001.1"/>
</dbReference>
<evidence type="ECO:0000313" key="10">
    <source>
        <dbReference type="Proteomes" id="UP000239800"/>
    </source>
</evidence>
<keyword evidence="4" id="KW-1134">Transmembrane beta strand</keyword>
<evidence type="ECO:0000256" key="4">
    <source>
        <dbReference type="ARBA" id="ARBA00022452"/>
    </source>
</evidence>
<protein>
    <submittedName>
        <fullName evidence="9">Transporter</fullName>
    </submittedName>
</protein>
<comment type="caution">
    <text evidence="9">The sequence shown here is derived from an EMBL/GenBank/DDBJ whole genome shotgun (WGS) entry which is preliminary data.</text>
</comment>
<evidence type="ECO:0000256" key="8">
    <source>
        <dbReference type="SAM" id="SignalP"/>
    </source>
</evidence>
<keyword evidence="5" id="KW-0812">Transmembrane</keyword>
<keyword evidence="8" id="KW-0732">Signal</keyword>
<sequence length="451" mass="50888">MFKKIVLSILLFSGTPLLAQEQTYSFTLEEAIEFAIDSSYTTINARRDIAIAIKQKWEAISSGLPQINADVSYQNLLKQPVTLIPGEITGGEPGTFVPVVFGTEQNANLVATLDQLIFDGSYLVGLQAADAFLDFSENAGEKAGLEVRRGVINAYGSVLLAEEIIDIFTRNKVNLEKNLFETQKTFENGLAEEEDVEQLEITLLDITTQLNNSKRSYILAKELFNVALGIDVAATVVLEDTLDDLTQENINLEFMETNFNIEENIDYKIAYNLTQQRDLELKLENSFYLPRLTAFINYGTSSFSNDFDFFRSSQPWFQSSTLGVRMSVPIFSSGMRKSRSQQARIEVDKAATNLQETIQNVQVEVNTARNNYLLAIETYKNNKRNLDLAERVENKNEIKYSEGIATSFELRQAQLQLYTAQQDYFFSMLEVVNAKADLETVLNTPQLDINN</sequence>
<evidence type="ECO:0000256" key="1">
    <source>
        <dbReference type="ARBA" id="ARBA00004442"/>
    </source>
</evidence>
<proteinExistence type="inferred from homology"/>
<evidence type="ECO:0000256" key="3">
    <source>
        <dbReference type="ARBA" id="ARBA00022448"/>
    </source>
</evidence>
<keyword evidence="6" id="KW-0472">Membrane</keyword>
<comment type="subcellular location">
    <subcellularLocation>
        <location evidence="1">Cell outer membrane</location>
    </subcellularLocation>
</comment>
<evidence type="ECO:0000256" key="2">
    <source>
        <dbReference type="ARBA" id="ARBA00007613"/>
    </source>
</evidence>
<dbReference type="Proteomes" id="UP000239800">
    <property type="component" value="Unassembled WGS sequence"/>
</dbReference>
<dbReference type="InterPro" id="IPR051906">
    <property type="entry name" value="TolC-like"/>
</dbReference>
<evidence type="ECO:0000256" key="7">
    <source>
        <dbReference type="ARBA" id="ARBA00023237"/>
    </source>
</evidence>
<dbReference type="EMBL" id="MQUB01000001">
    <property type="protein sequence ID" value="PQB05211.1"/>
    <property type="molecule type" value="Genomic_DNA"/>
</dbReference>
<keyword evidence="10" id="KW-1185">Reference proteome</keyword>
<organism evidence="9 10">
    <name type="scientific">Aureitalea marina</name>
    <dbReference type="NCBI Taxonomy" id="930804"/>
    <lineage>
        <taxon>Bacteria</taxon>
        <taxon>Pseudomonadati</taxon>
        <taxon>Bacteroidota</taxon>
        <taxon>Flavobacteriia</taxon>
        <taxon>Flavobacteriales</taxon>
        <taxon>Flavobacteriaceae</taxon>
        <taxon>Aureitalea</taxon>
    </lineage>
</organism>
<dbReference type="GO" id="GO:0009279">
    <property type="term" value="C:cell outer membrane"/>
    <property type="evidence" value="ECO:0007669"/>
    <property type="project" value="UniProtKB-SubCell"/>
</dbReference>
<feature type="chain" id="PRO_5015521853" evidence="8">
    <location>
        <begin position="20"/>
        <end position="451"/>
    </location>
</feature>
<dbReference type="OrthoDB" id="367883at2"/>
<dbReference type="SUPFAM" id="SSF56954">
    <property type="entry name" value="Outer membrane efflux proteins (OEP)"/>
    <property type="match status" value="1"/>
</dbReference>
<comment type="similarity">
    <text evidence="2">Belongs to the outer membrane factor (OMF) (TC 1.B.17) family.</text>
</comment>
<feature type="signal peptide" evidence="8">
    <location>
        <begin position="1"/>
        <end position="19"/>
    </location>
</feature>
<name>A0A2S7KRG3_9FLAO</name>
<dbReference type="GO" id="GO:1990281">
    <property type="term" value="C:efflux pump complex"/>
    <property type="evidence" value="ECO:0007669"/>
    <property type="project" value="TreeGrafter"/>
</dbReference>
<accession>A0A2S7KRG3</accession>
<dbReference type="InterPro" id="IPR003423">
    <property type="entry name" value="OMP_efflux"/>
</dbReference>
<evidence type="ECO:0000256" key="6">
    <source>
        <dbReference type="ARBA" id="ARBA00023136"/>
    </source>
</evidence>
<gene>
    <name evidence="9" type="ORF">BST85_10195</name>
</gene>
<dbReference type="GO" id="GO:0015288">
    <property type="term" value="F:porin activity"/>
    <property type="evidence" value="ECO:0007669"/>
    <property type="project" value="TreeGrafter"/>
</dbReference>
<dbReference type="PANTHER" id="PTHR30026">
    <property type="entry name" value="OUTER MEMBRANE PROTEIN TOLC"/>
    <property type="match status" value="1"/>
</dbReference>
<evidence type="ECO:0000313" key="9">
    <source>
        <dbReference type="EMBL" id="PQB05211.1"/>
    </source>
</evidence>
<keyword evidence="7" id="KW-0998">Cell outer membrane</keyword>
<keyword evidence="3" id="KW-0813">Transport</keyword>
<dbReference type="PANTHER" id="PTHR30026:SF20">
    <property type="entry name" value="OUTER MEMBRANE PROTEIN TOLC"/>
    <property type="match status" value="1"/>
</dbReference>
<dbReference type="GO" id="GO:0015562">
    <property type="term" value="F:efflux transmembrane transporter activity"/>
    <property type="evidence" value="ECO:0007669"/>
    <property type="project" value="InterPro"/>
</dbReference>
<dbReference type="AlphaFoldDB" id="A0A2S7KRG3"/>
<dbReference type="Gene3D" id="1.20.1600.10">
    <property type="entry name" value="Outer membrane efflux proteins (OEP)"/>
    <property type="match status" value="1"/>
</dbReference>
<reference evidence="9 10" key="1">
    <citation type="submission" date="2016-11" db="EMBL/GenBank/DDBJ databases">
        <title>Trade-off between light-utilization and light-protection in marine flavobacteria.</title>
        <authorList>
            <person name="Kumagai Y."/>
        </authorList>
    </citation>
    <scope>NUCLEOTIDE SEQUENCE [LARGE SCALE GENOMIC DNA]</scope>
    <source>
        <strain evidence="9 10">NBRC 107741</strain>
    </source>
</reference>
<dbReference type="Pfam" id="PF02321">
    <property type="entry name" value="OEP"/>
    <property type="match status" value="1"/>
</dbReference>